<evidence type="ECO:0000256" key="2">
    <source>
        <dbReference type="ARBA" id="ARBA00023002"/>
    </source>
</evidence>
<comment type="catalytic activity">
    <reaction evidence="4">
        <text>an aldehyde + NAD(+) + H2O = a carboxylate + NADH + 2 H(+)</text>
        <dbReference type="Rhea" id="RHEA:16185"/>
        <dbReference type="ChEBI" id="CHEBI:15377"/>
        <dbReference type="ChEBI" id="CHEBI:15378"/>
        <dbReference type="ChEBI" id="CHEBI:17478"/>
        <dbReference type="ChEBI" id="CHEBI:29067"/>
        <dbReference type="ChEBI" id="CHEBI:57540"/>
        <dbReference type="ChEBI" id="CHEBI:57945"/>
        <dbReference type="EC" id="1.2.1.3"/>
    </reaction>
</comment>
<sequence length="480" mass="51085">MADRRKFYIGGEWVDPAAPGDLEVIDPSTEEPVAVISLGGQADTDAAVAAAKAAFPAWSQSAPADRLALVEKILAVYERRAPDMAAAITHEMGAPQDMSLEDQVGAGSSHIRNFITAFRDFRFVRPLGDHAPSSMTAWEPVGVVGLITPWNWPMNQVTLKVIPAILAGDTCILKPSEIAPLSSMLFAEILDEAGVPAGVFNLVNGDGQGVGTQLSTHPDVEMISFTGSTRAGIAISKAAADSLKKVCLELGGKGANLIFADADDKAVLRGARHCFYNSGQSCNAPTRMLVERSVYERAVETAAQVARDTRVATAHQPGPHIGPVVSKAQWQKIQDMIQTGIDEGARLVAGGPGLPEGVNRGYFVRPTVFADVTNDMAIARQEIFGPVLSIIPFDSEEEAVRIANDTPYGLTSYVQSQDGARRNRLARQLRSGMVEMNGQPRGAGSAFGGVKQSGRAREGGVMGLEEFMDSKAISGWDRDA</sequence>
<dbReference type="PROSITE" id="PS00070">
    <property type="entry name" value="ALDEHYDE_DEHYDR_CYS"/>
    <property type="match status" value="1"/>
</dbReference>
<evidence type="ECO:0000256" key="3">
    <source>
        <dbReference type="ARBA" id="ARBA00024226"/>
    </source>
</evidence>
<dbReference type="InterPro" id="IPR016161">
    <property type="entry name" value="Ald_DH/histidinol_DH"/>
</dbReference>
<reference evidence="6 7" key="1">
    <citation type="submission" date="2023-08" db="EMBL/GenBank/DDBJ databases">
        <authorList>
            <person name="Park J.-S."/>
        </authorList>
    </citation>
    <scope>NUCLEOTIDE SEQUENCE [LARGE SCALE GENOMIC DNA]</scope>
    <source>
        <strain evidence="6 7">2205BS29-5</strain>
    </source>
</reference>
<comment type="caution">
    <text evidence="6">The sequence shown here is derived from an EMBL/GenBank/DDBJ whole genome shotgun (WGS) entry which is preliminary data.</text>
</comment>
<dbReference type="EC" id="1.2.1.3" evidence="3"/>
<name>A0ABT9JCC4_9RHOB</name>
<comment type="similarity">
    <text evidence="1">Belongs to the aldehyde dehydrogenase family.</text>
</comment>
<dbReference type="SUPFAM" id="SSF53720">
    <property type="entry name" value="ALDH-like"/>
    <property type="match status" value="1"/>
</dbReference>
<evidence type="ECO:0000313" key="7">
    <source>
        <dbReference type="Proteomes" id="UP001224997"/>
    </source>
</evidence>
<evidence type="ECO:0000313" key="6">
    <source>
        <dbReference type="EMBL" id="MDP5307339.1"/>
    </source>
</evidence>
<evidence type="ECO:0000256" key="4">
    <source>
        <dbReference type="ARBA" id="ARBA00049194"/>
    </source>
</evidence>
<dbReference type="Pfam" id="PF00171">
    <property type="entry name" value="Aldedh"/>
    <property type="match status" value="1"/>
</dbReference>
<dbReference type="PANTHER" id="PTHR42804:SF1">
    <property type="entry name" value="ALDEHYDE DEHYDROGENASE-RELATED"/>
    <property type="match status" value="1"/>
</dbReference>
<dbReference type="CDD" id="cd07138">
    <property type="entry name" value="ALDH_CddD_SSP0762"/>
    <property type="match status" value="1"/>
</dbReference>
<keyword evidence="2" id="KW-0560">Oxidoreductase</keyword>
<dbReference type="EMBL" id="JAVAMQ010000007">
    <property type="protein sequence ID" value="MDP5307339.1"/>
    <property type="molecule type" value="Genomic_DNA"/>
</dbReference>
<dbReference type="InterPro" id="IPR016163">
    <property type="entry name" value="Ald_DH_C"/>
</dbReference>
<organism evidence="6 7">
    <name type="scientific">Paracoccus spongiarum</name>
    <dbReference type="NCBI Taxonomy" id="3064387"/>
    <lineage>
        <taxon>Bacteria</taxon>
        <taxon>Pseudomonadati</taxon>
        <taxon>Pseudomonadota</taxon>
        <taxon>Alphaproteobacteria</taxon>
        <taxon>Rhodobacterales</taxon>
        <taxon>Paracoccaceae</taxon>
        <taxon>Paracoccus</taxon>
    </lineage>
</organism>
<protein>
    <recommendedName>
        <fullName evidence="3">aldehyde dehydrogenase (NAD(+))</fullName>
        <ecNumber evidence="3">1.2.1.3</ecNumber>
    </recommendedName>
</protein>
<dbReference type="InterPro" id="IPR016160">
    <property type="entry name" value="Ald_DH_CS_CYS"/>
</dbReference>
<dbReference type="PANTHER" id="PTHR42804">
    <property type="entry name" value="ALDEHYDE DEHYDROGENASE"/>
    <property type="match status" value="1"/>
</dbReference>
<dbReference type="Gene3D" id="3.40.309.10">
    <property type="entry name" value="Aldehyde Dehydrogenase, Chain A, domain 2"/>
    <property type="match status" value="1"/>
</dbReference>
<evidence type="ECO:0000256" key="1">
    <source>
        <dbReference type="ARBA" id="ARBA00009986"/>
    </source>
</evidence>
<keyword evidence="7" id="KW-1185">Reference proteome</keyword>
<accession>A0ABT9JCC4</accession>
<gene>
    <name evidence="6" type="ORF">Q5Y72_09560</name>
</gene>
<dbReference type="Proteomes" id="UP001224997">
    <property type="component" value="Unassembled WGS sequence"/>
</dbReference>
<dbReference type="InterPro" id="IPR016162">
    <property type="entry name" value="Ald_DH_N"/>
</dbReference>
<dbReference type="Gene3D" id="3.40.605.10">
    <property type="entry name" value="Aldehyde Dehydrogenase, Chain A, domain 1"/>
    <property type="match status" value="1"/>
</dbReference>
<dbReference type="InterPro" id="IPR015590">
    <property type="entry name" value="Aldehyde_DH_dom"/>
</dbReference>
<evidence type="ECO:0000259" key="5">
    <source>
        <dbReference type="Pfam" id="PF00171"/>
    </source>
</evidence>
<feature type="domain" description="Aldehyde dehydrogenase" evidence="5">
    <location>
        <begin position="13"/>
        <end position="473"/>
    </location>
</feature>
<proteinExistence type="inferred from homology"/>